<comment type="similarity">
    <text evidence="2 19">Belongs to the TRAFAC class myosin-kinesin ATPase superfamily. Myosin family.</text>
</comment>
<dbReference type="GO" id="GO:0007015">
    <property type="term" value="P:actin filament organization"/>
    <property type="evidence" value="ECO:0007669"/>
    <property type="project" value="TreeGrafter"/>
</dbReference>
<dbReference type="SMART" id="SM00326">
    <property type="entry name" value="SH3"/>
    <property type="match status" value="1"/>
</dbReference>
<keyword evidence="11 19" id="KW-0518">Myosin</keyword>
<feature type="domain" description="SH3" evidence="21">
    <location>
        <begin position="1083"/>
        <end position="1144"/>
    </location>
</feature>
<feature type="compositionally biased region" description="Low complexity" evidence="20">
    <location>
        <begin position="1159"/>
        <end position="1174"/>
    </location>
</feature>
<dbReference type="SUPFAM" id="SSF50044">
    <property type="entry name" value="SH3-domain"/>
    <property type="match status" value="1"/>
</dbReference>
<feature type="compositionally biased region" description="Polar residues" evidence="20">
    <location>
        <begin position="1058"/>
        <end position="1067"/>
    </location>
</feature>
<evidence type="ECO:0000256" key="7">
    <source>
        <dbReference type="ARBA" id="ARBA00022737"/>
    </source>
</evidence>
<keyword evidence="10 19" id="KW-0067">ATP-binding</keyword>
<feature type="compositionally biased region" description="Low complexity" evidence="20">
    <location>
        <begin position="1219"/>
        <end position="1232"/>
    </location>
</feature>
<keyword evidence="6" id="KW-0597">Phosphoprotein</keyword>
<evidence type="ECO:0000256" key="19">
    <source>
        <dbReference type="PROSITE-ProRule" id="PRU00782"/>
    </source>
</evidence>
<dbReference type="Pfam" id="PF06017">
    <property type="entry name" value="Myosin_TH1"/>
    <property type="match status" value="1"/>
</dbReference>
<keyword evidence="9" id="KW-0378">Hydrolase</keyword>
<dbReference type="InterPro" id="IPR036961">
    <property type="entry name" value="Kinesin_motor_dom_sf"/>
</dbReference>
<keyword evidence="14" id="KW-0206">Cytoskeleton</keyword>
<dbReference type="FunFam" id="1.20.58.530:FF:000007">
    <property type="entry name" value="Myosin IE"/>
    <property type="match status" value="1"/>
</dbReference>
<evidence type="ECO:0000259" key="21">
    <source>
        <dbReference type="PROSITE" id="PS50002"/>
    </source>
</evidence>
<dbReference type="FunFam" id="1.20.5.4820:FF:000004">
    <property type="entry name" value="Myosin IE"/>
    <property type="match status" value="1"/>
</dbReference>
<dbReference type="PANTHER" id="PTHR13140:SF837">
    <property type="entry name" value="MYOSIN-3-RELATED"/>
    <property type="match status" value="1"/>
</dbReference>
<dbReference type="PRINTS" id="PR00193">
    <property type="entry name" value="MYOSINHEAVY"/>
</dbReference>
<evidence type="ECO:0000259" key="22">
    <source>
        <dbReference type="PROSITE" id="PS51456"/>
    </source>
</evidence>
<protein>
    <recommendedName>
        <fullName evidence="3">Myosin-1</fullName>
    </recommendedName>
    <alternativeName>
        <fullName evidence="17">Class I unconventional myosin</fullName>
    </alternativeName>
    <alternativeName>
        <fullName evidence="16">Type I myosin</fullName>
    </alternativeName>
</protein>
<dbReference type="GO" id="GO:0005524">
    <property type="term" value="F:ATP binding"/>
    <property type="evidence" value="ECO:0007669"/>
    <property type="project" value="UniProtKB-UniRule"/>
</dbReference>
<dbReference type="FunFam" id="2.30.30.40:FF:000254">
    <property type="entry name" value="Myosin I MyoA/Myo5"/>
    <property type="match status" value="1"/>
</dbReference>
<dbReference type="GO" id="GO:0030479">
    <property type="term" value="C:actin cortical patch"/>
    <property type="evidence" value="ECO:0007669"/>
    <property type="project" value="UniProtKB-SubCell"/>
</dbReference>
<comment type="function">
    <text evidence="15">Type-I myosin implicated in the organization of the actin cytoskeleton. Required for proper actin cytoskeleton polarization. At the cell cortex, assembles in patch-like structures together with proteins from the actin-polymerizing machinery and promotes actin assembly. Functions as actin nucleation-promoting factor (NPF) for the Arp2/3 complex. Plays an important role in polarized growth, spore germination, hyphal morphogenesis, and septal wall formation.</text>
</comment>
<evidence type="ECO:0000256" key="20">
    <source>
        <dbReference type="SAM" id="MobiDB-lite"/>
    </source>
</evidence>
<feature type="compositionally biased region" description="Pro residues" evidence="20">
    <location>
        <begin position="1069"/>
        <end position="1078"/>
    </location>
</feature>
<dbReference type="SMART" id="SM00242">
    <property type="entry name" value="MYSc"/>
    <property type="match status" value="1"/>
</dbReference>
<dbReference type="FunFam" id="1.10.10.820:FF:000001">
    <property type="entry name" value="Myosin heavy chain"/>
    <property type="match status" value="1"/>
</dbReference>
<keyword evidence="8 19" id="KW-0547">Nucleotide-binding</keyword>
<evidence type="ECO:0000313" key="24">
    <source>
        <dbReference type="EMBL" id="KAH8692108.1"/>
    </source>
</evidence>
<keyword evidence="7" id="KW-0677">Repeat</keyword>
<dbReference type="Gene3D" id="3.40.850.10">
    <property type="entry name" value="Kinesin motor domain"/>
    <property type="match status" value="1"/>
</dbReference>
<comment type="caution">
    <text evidence="24">The sequence shown here is derived from an EMBL/GenBank/DDBJ whole genome shotgun (WGS) entry which is preliminary data.</text>
</comment>
<evidence type="ECO:0000256" key="6">
    <source>
        <dbReference type="ARBA" id="ARBA00022553"/>
    </source>
</evidence>
<dbReference type="InterPro" id="IPR001609">
    <property type="entry name" value="Myosin_head_motor_dom-like"/>
</dbReference>
<dbReference type="GO" id="GO:0006897">
    <property type="term" value="P:endocytosis"/>
    <property type="evidence" value="ECO:0007669"/>
    <property type="project" value="TreeGrafter"/>
</dbReference>
<organism evidence="24 25">
    <name type="scientific">Talaromyces proteolyticus</name>
    <dbReference type="NCBI Taxonomy" id="1131652"/>
    <lineage>
        <taxon>Eukaryota</taxon>
        <taxon>Fungi</taxon>
        <taxon>Dikarya</taxon>
        <taxon>Ascomycota</taxon>
        <taxon>Pezizomycotina</taxon>
        <taxon>Eurotiomycetes</taxon>
        <taxon>Eurotiomycetidae</taxon>
        <taxon>Eurotiales</taxon>
        <taxon>Trichocomaceae</taxon>
        <taxon>Talaromyces</taxon>
        <taxon>Talaromyces sect. Bacilispori</taxon>
    </lineage>
</organism>
<dbReference type="PROSITE" id="PS51456">
    <property type="entry name" value="MYOSIN_MOTOR"/>
    <property type="match status" value="1"/>
</dbReference>
<keyword evidence="13 19" id="KW-0009">Actin-binding</keyword>
<feature type="compositionally biased region" description="Polar residues" evidence="20">
    <location>
        <begin position="1199"/>
        <end position="1218"/>
    </location>
</feature>
<dbReference type="GO" id="GO:0000146">
    <property type="term" value="F:microfilament motor activity"/>
    <property type="evidence" value="ECO:0007669"/>
    <property type="project" value="TreeGrafter"/>
</dbReference>
<gene>
    <name evidence="24" type="ORF">BGW36DRAFT_41840</name>
</gene>
<dbReference type="GeneID" id="70249707"/>
<dbReference type="PROSITE" id="PS51757">
    <property type="entry name" value="TH1"/>
    <property type="match status" value="1"/>
</dbReference>
<dbReference type="FunFam" id="1.20.120.720:FF:000015">
    <property type="entry name" value="Myosin I"/>
    <property type="match status" value="1"/>
</dbReference>
<evidence type="ECO:0000256" key="2">
    <source>
        <dbReference type="ARBA" id="ARBA00008314"/>
    </source>
</evidence>
<dbReference type="Gene3D" id="1.20.120.720">
    <property type="entry name" value="Myosin VI head, motor domain, U50 subdomain"/>
    <property type="match status" value="1"/>
</dbReference>
<evidence type="ECO:0000256" key="1">
    <source>
        <dbReference type="ARBA" id="ARBA00004134"/>
    </source>
</evidence>
<dbReference type="InterPro" id="IPR036028">
    <property type="entry name" value="SH3-like_dom_sf"/>
</dbReference>
<evidence type="ECO:0000313" key="25">
    <source>
        <dbReference type="Proteomes" id="UP001201262"/>
    </source>
</evidence>
<dbReference type="GO" id="GO:0016787">
    <property type="term" value="F:hydrolase activity"/>
    <property type="evidence" value="ECO:0007669"/>
    <property type="project" value="UniProtKB-KW"/>
</dbReference>
<feature type="region of interest" description="Disordered" evidence="20">
    <location>
        <begin position="1"/>
        <end position="43"/>
    </location>
</feature>
<evidence type="ECO:0000256" key="13">
    <source>
        <dbReference type="ARBA" id="ARBA00023203"/>
    </source>
</evidence>
<feature type="compositionally biased region" description="Low complexity" evidence="20">
    <location>
        <begin position="1079"/>
        <end position="1088"/>
    </location>
</feature>
<reference evidence="24" key="1">
    <citation type="submission" date="2021-12" db="EMBL/GenBank/DDBJ databases">
        <title>Convergent genome expansion in fungi linked to evolution of root-endophyte symbiosis.</title>
        <authorList>
            <consortium name="DOE Joint Genome Institute"/>
            <person name="Ke Y.-H."/>
            <person name="Bonito G."/>
            <person name="Liao H.-L."/>
            <person name="Looney B."/>
            <person name="Rojas-Flechas A."/>
            <person name="Nash J."/>
            <person name="Hameed K."/>
            <person name="Schadt C."/>
            <person name="Martin F."/>
            <person name="Crous P.W."/>
            <person name="Miettinen O."/>
            <person name="Magnuson J.K."/>
            <person name="Labbe J."/>
            <person name="Jacobson D."/>
            <person name="Doktycz M.J."/>
            <person name="Veneault-Fourrey C."/>
            <person name="Kuo A."/>
            <person name="Mondo S."/>
            <person name="Calhoun S."/>
            <person name="Riley R."/>
            <person name="Ohm R."/>
            <person name="LaButti K."/>
            <person name="Andreopoulos B."/>
            <person name="Pangilinan J."/>
            <person name="Nolan M."/>
            <person name="Tritt A."/>
            <person name="Clum A."/>
            <person name="Lipzen A."/>
            <person name="Daum C."/>
            <person name="Barry K."/>
            <person name="Grigoriev I.V."/>
            <person name="Vilgalys R."/>
        </authorList>
    </citation>
    <scope>NUCLEOTIDE SEQUENCE</scope>
    <source>
        <strain evidence="24">PMI_201</strain>
    </source>
</reference>
<dbReference type="InterPro" id="IPR035535">
    <property type="entry name" value="Fungal_myosin-I_SH3"/>
</dbReference>
<dbReference type="InterPro" id="IPR010926">
    <property type="entry name" value="Myosin_TH1"/>
</dbReference>
<dbReference type="Gene3D" id="2.30.30.40">
    <property type="entry name" value="SH3 Domains"/>
    <property type="match status" value="1"/>
</dbReference>
<evidence type="ECO:0000256" key="9">
    <source>
        <dbReference type="ARBA" id="ARBA00022801"/>
    </source>
</evidence>
<evidence type="ECO:0000256" key="4">
    <source>
        <dbReference type="ARBA" id="ARBA00022443"/>
    </source>
</evidence>
<evidence type="ECO:0000256" key="17">
    <source>
        <dbReference type="ARBA" id="ARBA00032645"/>
    </source>
</evidence>
<feature type="region of interest" description="Disordered" evidence="20">
    <location>
        <begin position="957"/>
        <end position="1088"/>
    </location>
</feature>
<keyword evidence="4 18" id="KW-0728">SH3 domain</keyword>
<evidence type="ECO:0000256" key="10">
    <source>
        <dbReference type="ARBA" id="ARBA00022840"/>
    </source>
</evidence>
<dbReference type="InterPro" id="IPR036072">
    <property type="entry name" value="MYSc_Myo1"/>
</dbReference>
<dbReference type="GO" id="GO:0001411">
    <property type="term" value="C:hyphal tip"/>
    <property type="evidence" value="ECO:0007669"/>
    <property type="project" value="UniProtKB-ARBA"/>
</dbReference>
<keyword evidence="12 19" id="KW-0505">Motor protein</keyword>
<dbReference type="PROSITE" id="PS50002">
    <property type="entry name" value="SH3"/>
    <property type="match status" value="1"/>
</dbReference>
<dbReference type="Gene3D" id="1.20.58.530">
    <property type="match status" value="1"/>
</dbReference>
<dbReference type="SUPFAM" id="SSF52540">
    <property type="entry name" value="P-loop containing nucleoside triphosphate hydrolases"/>
    <property type="match status" value="1"/>
</dbReference>
<dbReference type="GO" id="GO:0005886">
    <property type="term" value="C:plasma membrane"/>
    <property type="evidence" value="ECO:0007669"/>
    <property type="project" value="TreeGrafter"/>
</dbReference>
<dbReference type="Gene3D" id="1.20.5.4820">
    <property type="match status" value="1"/>
</dbReference>
<dbReference type="EMBL" id="JAJTJA010000011">
    <property type="protein sequence ID" value="KAH8692108.1"/>
    <property type="molecule type" value="Genomic_DNA"/>
</dbReference>
<feature type="compositionally biased region" description="Pro residues" evidence="20">
    <location>
        <begin position="1148"/>
        <end position="1158"/>
    </location>
</feature>
<dbReference type="GO" id="GO:0016459">
    <property type="term" value="C:myosin complex"/>
    <property type="evidence" value="ECO:0007669"/>
    <property type="project" value="UniProtKB-KW"/>
</dbReference>
<dbReference type="GO" id="GO:0051666">
    <property type="term" value="P:actin cortical patch localization"/>
    <property type="evidence" value="ECO:0007669"/>
    <property type="project" value="TreeGrafter"/>
</dbReference>
<dbReference type="InterPro" id="IPR001452">
    <property type="entry name" value="SH3_domain"/>
</dbReference>
<dbReference type="AlphaFoldDB" id="A0AAD4KK46"/>
<dbReference type="RefSeq" id="XP_046068105.1">
    <property type="nucleotide sequence ID" value="XM_046219420.1"/>
</dbReference>
<feature type="region of interest" description="Disordered" evidence="20">
    <location>
        <begin position="1145"/>
        <end position="1250"/>
    </location>
</feature>
<keyword evidence="25" id="KW-1185">Reference proteome</keyword>
<dbReference type="CDD" id="cd01378">
    <property type="entry name" value="MYSc_Myo1"/>
    <property type="match status" value="1"/>
</dbReference>
<feature type="domain" description="TH1" evidence="23">
    <location>
        <begin position="788"/>
        <end position="976"/>
    </location>
</feature>
<evidence type="ECO:0000256" key="15">
    <source>
        <dbReference type="ARBA" id="ARBA00025425"/>
    </source>
</evidence>
<evidence type="ECO:0000256" key="11">
    <source>
        <dbReference type="ARBA" id="ARBA00023123"/>
    </source>
</evidence>
<dbReference type="InterPro" id="IPR027417">
    <property type="entry name" value="P-loop_NTPase"/>
</dbReference>
<evidence type="ECO:0000256" key="3">
    <source>
        <dbReference type="ARBA" id="ARBA00016187"/>
    </source>
</evidence>
<feature type="binding site" evidence="19">
    <location>
        <begin position="144"/>
        <end position="151"/>
    </location>
    <ligand>
        <name>ATP</name>
        <dbReference type="ChEBI" id="CHEBI:30616"/>
    </ligand>
</feature>
<evidence type="ECO:0000256" key="18">
    <source>
        <dbReference type="PROSITE-ProRule" id="PRU00192"/>
    </source>
</evidence>
<dbReference type="Pfam" id="PF00018">
    <property type="entry name" value="SH3_1"/>
    <property type="match status" value="1"/>
</dbReference>
<evidence type="ECO:0000256" key="14">
    <source>
        <dbReference type="ARBA" id="ARBA00023212"/>
    </source>
</evidence>
<sequence length="1250" mass="137847">MGQSRRPGGGEKRSRGFGRSKAQADIGDGRQANGKPQVKKAAFESTKKKEIGVSDLTLLSKVSNEAINENLKLRFENKEIYTYIGHVLVSVNPFRDLGIYTDQVLDSYRGKNRLEVPPHVYAIAESAYYNMKAYKDNQCVIISGESGAGKTEAAKRLMQYIASVSGGSDSSIQQTKNMVLATNPLLESFGNAKTLRNNNSSRFGKYLELEFNAQGEPIGAKITNYLLEKTRVVGQITNERNFHIFYQLTKAAPQAYRDNFGIQQPQTYVYTSRSKCFDVQGIDDSSDFADTVEAMRVIGLAQAEQDNIFRILAAILWIGNVQFVEDDQTHASITDQSVVDFVAYLLEVDSAQVNKALTIRVVETARGGRRGSVYEVPLNKVQANAVRDALAMALYFNLFDWIVERLNMSLTAKGAVTNSIGILDIYGFEIFEKNSFEQLCINYVNEKLQQIFIQLTLKAEQEEYAREQIQWTPIKYFDNKVVCSLIEDKRPPGVFAALNDACATAHADSSAADQTFVGRLNFLGQNPNFENRQGQFIIKHYAGDVSYSVEGMTDKNKDQLLKDLLNLVGSSSNDFLHALFPNQVNQDDKRRPPTAGDKIKASANDLVSTLMKCQPSYIRTIKPNENKSPTEYNVGNVMHQIKYLGLQENVRIRRAGFAYRQTFDKFVERFYLLSKQTSYAGDYTWTGDSESGARQILKDTGIPAEEYQMGVTKAFIKTPETLFALEHMRDRYWHNMAIRIQRAWRNYLRYRIECAIRIQRFWRRVTGGLEFIKFRDQGHKLLQQRKERRRMSLLGSRRFMGDYIGVGNKGGPGEVISSSIGLSGDSVIFSSRCELLVAKFGRSSKPMPRMLVLTSRHVYIVVQSIVNNQLSISSERTIPVGAIKFIGTSNLKDDWFSIVVGSQEPDPLVSCVFKTEFFTHLSTVLRGQLTLKIGETIEYNKKPGKLATVKAVKDPAVPRDDTYKSGAIHTGPGERADSVSKPTPRPKQVAARPVTKGKLLRPGGPNGGPSKLSGNRPNGTTPRPTPRPTPQTLPGASQPAAAQPRIVPQPVAAVAASHNRTISQTSVRAPPPPPPPAAAPAAPKKPSAKVLYDFSSDRSNELTIQAGEIVEIISKEGNGWWLCMNASSSAQGWTPEAYLEEIVAAAPKPAPPPPPPAPKVATNGNATAAAAKAKPAPPAPPAKRPIAGRKPLAPPTRDSAVSVNSQDSSGASGRGTPTSSSNASLAGNLAEALRQRQSAMRPSQDEDDEW</sequence>
<feature type="region of interest" description="Actin-binding" evidence="19">
    <location>
        <begin position="603"/>
        <end position="625"/>
    </location>
</feature>
<name>A0AAD4KK46_9EURO</name>
<dbReference type="GO" id="GO:0030428">
    <property type="term" value="C:cell septum"/>
    <property type="evidence" value="ECO:0007669"/>
    <property type="project" value="UniProtKB-ARBA"/>
</dbReference>
<comment type="subcellular location">
    <subcellularLocation>
        <location evidence="1">Cytoplasm</location>
        <location evidence="1">Cytoskeleton</location>
        <location evidence="1">Actin patch</location>
    </subcellularLocation>
</comment>
<accession>A0AAD4KK46</accession>
<dbReference type="CDD" id="cd11858">
    <property type="entry name" value="SH3_Myosin-I_fungi"/>
    <property type="match status" value="1"/>
</dbReference>
<evidence type="ECO:0000256" key="8">
    <source>
        <dbReference type="ARBA" id="ARBA00022741"/>
    </source>
</evidence>
<dbReference type="Pfam" id="PF00063">
    <property type="entry name" value="Myosin_head"/>
    <property type="match status" value="1"/>
</dbReference>
<proteinExistence type="inferred from homology"/>
<dbReference type="Pfam" id="PF22773">
    <property type="entry name" value="Myo1_CA"/>
    <property type="match status" value="1"/>
</dbReference>
<dbReference type="Gene3D" id="1.10.10.820">
    <property type="match status" value="1"/>
</dbReference>
<feature type="domain" description="Myosin motor" evidence="22">
    <location>
        <begin position="51"/>
        <end position="730"/>
    </location>
</feature>
<keyword evidence="5" id="KW-0963">Cytoplasm</keyword>
<evidence type="ECO:0000256" key="12">
    <source>
        <dbReference type="ARBA" id="ARBA00023175"/>
    </source>
</evidence>
<dbReference type="InterPro" id="IPR054489">
    <property type="entry name" value="Myo1_CA"/>
</dbReference>
<evidence type="ECO:0000256" key="5">
    <source>
        <dbReference type="ARBA" id="ARBA00022490"/>
    </source>
</evidence>
<evidence type="ECO:0000259" key="23">
    <source>
        <dbReference type="PROSITE" id="PS51757"/>
    </source>
</evidence>
<dbReference type="Proteomes" id="UP001201262">
    <property type="component" value="Unassembled WGS sequence"/>
</dbReference>
<dbReference type="GO" id="GO:0051015">
    <property type="term" value="F:actin filament binding"/>
    <property type="evidence" value="ECO:0007669"/>
    <property type="project" value="TreeGrafter"/>
</dbReference>
<evidence type="ECO:0000256" key="16">
    <source>
        <dbReference type="ARBA" id="ARBA00029665"/>
    </source>
</evidence>
<dbReference type="PANTHER" id="PTHR13140">
    <property type="entry name" value="MYOSIN"/>
    <property type="match status" value="1"/>
</dbReference>